<sequence length="144" mass="16058">MSTYRVASAGAKTQPTDDISVKSKRNMSLDELIEIRYGCLTASASQLDDLLKLTSPELATTGWTFTVKTVREASMQHIGNPRISILRVGKIRQIRGVAFVAALPENTPVDLALRWAQDGQVLQLLHGVELVRYGYESRKERVWS</sequence>
<comment type="caution">
    <text evidence="2">The sequence shown here is derived from an EMBL/GenBank/DDBJ whole genome shotgun (WGS) entry which is preliminary data.</text>
</comment>
<dbReference type="EMBL" id="BJWK01000003">
    <property type="protein sequence ID" value="GEM07413.1"/>
    <property type="molecule type" value="Genomic_DNA"/>
</dbReference>
<dbReference type="AlphaFoldDB" id="A0A511KC27"/>
<organism evidence="2 3">
    <name type="scientific">Rhodotorula toruloides</name>
    <name type="common">Yeast</name>
    <name type="synonym">Rhodosporidium toruloides</name>
    <dbReference type="NCBI Taxonomy" id="5286"/>
    <lineage>
        <taxon>Eukaryota</taxon>
        <taxon>Fungi</taxon>
        <taxon>Dikarya</taxon>
        <taxon>Basidiomycota</taxon>
        <taxon>Pucciniomycotina</taxon>
        <taxon>Microbotryomycetes</taxon>
        <taxon>Sporidiobolales</taxon>
        <taxon>Sporidiobolaceae</taxon>
        <taxon>Rhodotorula</taxon>
    </lineage>
</organism>
<accession>A0A511KC27</accession>
<proteinExistence type="predicted"/>
<protein>
    <submittedName>
        <fullName evidence="2">Uncharacterized protein</fullName>
    </submittedName>
</protein>
<dbReference type="Proteomes" id="UP000321518">
    <property type="component" value="Unassembled WGS sequence"/>
</dbReference>
<evidence type="ECO:0000313" key="2">
    <source>
        <dbReference type="EMBL" id="GEM07486.1"/>
    </source>
</evidence>
<dbReference type="OrthoDB" id="2531924at2759"/>
<dbReference type="EMBL" id="BJWK01000003">
    <property type="protein sequence ID" value="GEM07486.1"/>
    <property type="molecule type" value="Genomic_DNA"/>
</dbReference>
<name>A0A511KC27_RHOTO</name>
<evidence type="ECO:0000313" key="1">
    <source>
        <dbReference type="EMBL" id="GEM07413.1"/>
    </source>
</evidence>
<evidence type="ECO:0000313" key="3">
    <source>
        <dbReference type="Proteomes" id="UP000321518"/>
    </source>
</evidence>
<reference evidence="2 3" key="1">
    <citation type="submission" date="2019-07" db="EMBL/GenBank/DDBJ databases">
        <title>Rhodotorula toruloides NBRC10032 genome sequencing.</title>
        <authorList>
            <person name="Shida Y."/>
            <person name="Takaku H."/>
            <person name="Ogasawara W."/>
            <person name="Mori K."/>
        </authorList>
    </citation>
    <scope>NUCLEOTIDE SEQUENCE [LARGE SCALE GENOMIC DNA]</scope>
    <source>
        <strain evidence="2 3">NBRC10032</strain>
    </source>
</reference>
<gene>
    <name evidence="1" type="ORF">Rt10032_c03g1430</name>
    <name evidence="2" type="ORF">Rt10032_c03g1503</name>
</gene>